<sequence>MTIKTALLRMSLIIVSGWVMVGTITLVMFH</sequence>
<dbReference type="Proteomes" id="UP000295547">
    <property type="component" value="Unassembled WGS sequence"/>
</dbReference>
<evidence type="ECO:0000313" key="3">
    <source>
        <dbReference type="EMBL" id="TCU40045.1"/>
    </source>
</evidence>
<name>A0A4V2VFD6_9HYPH</name>
<evidence type="ECO:0000313" key="2">
    <source>
        <dbReference type="EMBL" id="TCU25671.1"/>
    </source>
</evidence>
<dbReference type="AlphaFoldDB" id="A0A4V2VFD6"/>
<protein>
    <submittedName>
        <fullName evidence="3">Uncharacterized protein</fullName>
    </submittedName>
</protein>
<keyword evidence="1" id="KW-0812">Transmembrane</keyword>
<evidence type="ECO:0000256" key="1">
    <source>
        <dbReference type="SAM" id="Phobius"/>
    </source>
</evidence>
<organism evidence="3 4">
    <name type="scientific">Rhizobium azibense</name>
    <dbReference type="NCBI Taxonomy" id="1136135"/>
    <lineage>
        <taxon>Bacteria</taxon>
        <taxon>Pseudomonadati</taxon>
        <taxon>Pseudomonadota</taxon>
        <taxon>Alphaproteobacteria</taxon>
        <taxon>Hyphomicrobiales</taxon>
        <taxon>Rhizobiaceae</taxon>
        <taxon>Rhizobium/Agrobacterium group</taxon>
        <taxon>Rhizobium</taxon>
    </lineage>
</organism>
<gene>
    <name evidence="3" type="ORF">EV129_102182</name>
    <name evidence="2" type="ORF">EV130_105329</name>
</gene>
<dbReference type="Proteomes" id="UP000295507">
    <property type="component" value="Unassembled WGS sequence"/>
</dbReference>
<accession>A0A4V2VFD6</accession>
<evidence type="ECO:0000313" key="4">
    <source>
        <dbReference type="Proteomes" id="UP000295507"/>
    </source>
</evidence>
<keyword evidence="5" id="KW-1185">Reference proteome</keyword>
<keyword evidence="1" id="KW-1133">Transmembrane helix</keyword>
<proteinExistence type="predicted"/>
<dbReference type="EMBL" id="SMBJ01000005">
    <property type="protein sequence ID" value="TCU25671.1"/>
    <property type="molecule type" value="Genomic_DNA"/>
</dbReference>
<feature type="transmembrane region" description="Helical" evidence="1">
    <location>
        <begin position="6"/>
        <end position="29"/>
    </location>
</feature>
<reference evidence="4 5" key="1">
    <citation type="submission" date="2019-03" db="EMBL/GenBank/DDBJ databases">
        <title>Genomic Encyclopedia of Type Strains, Phase IV (KMG-V): Genome sequencing to study the core and pangenomes of soil and plant-associated prokaryotes.</title>
        <authorList>
            <person name="Whitman W."/>
        </authorList>
    </citation>
    <scope>NUCLEOTIDE SEQUENCE [LARGE SCALE GENOMIC DNA]</scope>
    <source>
        <strain evidence="2 5">Gr42</strain>
        <strain evidence="3 4">IE4868</strain>
    </source>
</reference>
<evidence type="ECO:0000313" key="5">
    <source>
        <dbReference type="Proteomes" id="UP000295547"/>
    </source>
</evidence>
<comment type="caution">
    <text evidence="3">The sequence shown here is derived from an EMBL/GenBank/DDBJ whole genome shotgun (WGS) entry which is preliminary data.</text>
</comment>
<dbReference type="EMBL" id="SMBK01000002">
    <property type="protein sequence ID" value="TCU40045.1"/>
    <property type="molecule type" value="Genomic_DNA"/>
</dbReference>
<keyword evidence="1" id="KW-0472">Membrane</keyword>